<reference evidence="1 2" key="1">
    <citation type="submission" date="2018-05" db="EMBL/GenBank/DDBJ databases">
        <title>Flavobacterium sp. strain IMCC34758, incomplete genome.</title>
        <authorList>
            <person name="Joung Y."/>
        </authorList>
    </citation>
    <scope>NUCLEOTIDE SEQUENCE [LARGE SCALE GENOMIC DNA]</scope>
    <source>
        <strain evidence="1 2">IMCC34758</strain>
    </source>
</reference>
<gene>
    <name evidence="1" type="ORF">DMB68_19970</name>
</gene>
<evidence type="ECO:0000313" key="1">
    <source>
        <dbReference type="EMBL" id="PXY43328.1"/>
    </source>
</evidence>
<name>A0A2V4BWE4_9FLAO</name>
<protein>
    <submittedName>
        <fullName evidence="1">Uncharacterized protein</fullName>
    </submittedName>
</protein>
<dbReference type="EMBL" id="QJHL01000006">
    <property type="protein sequence ID" value="PXY43328.1"/>
    <property type="molecule type" value="Genomic_DNA"/>
</dbReference>
<dbReference type="AlphaFoldDB" id="A0A2V4BWE4"/>
<evidence type="ECO:0000313" key="2">
    <source>
        <dbReference type="Proteomes" id="UP000247681"/>
    </source>
</evidence>
<keyword evidence="2" id="KW-1185">Reference proteome</keyword>
<accession>A0A2V4BWE4</accession>
<organism evidence="1 2">
    <name type="scientific">Flavobacterium hydrophilum</name>
    <dbReference type="NCBI Taxonomy" id="2211445"/>
    <lineage>
        <taxon>Bacteria</taxon>
        <taxon>Pseudomonadati</taxon>
        <taxon>Bacteroidota</taxon>
        <taxon>Flavobacteriia</taxon>
        <taxon>Flavobacteriales</taxon>
        <taxon>Flavobacteriaceae</taxon>
        <taxon>Flavobacterium</taxon>
    </lineage>
</organism>
<comment type="caution">
    <text evidence="1">The sequence shown here is derived from an EMBL/GenBank/DDBJ whole genome shotgun (WGS) entry which is preliminary data.</text>
</comment>
<dbReference type="RefSeq" id="WP_110348409.1">
    <property type="nucleotide sequence ID" value="NZ_QJHL01000006.1"/>
</dbReference>
<dbReference type="Proteomes" id="UP000247681">
    <property type="component" value="Unassembled WGS sequence"/>
</dbReference>
<proteinExistence type="predicted"/>
<sequence>MIYESYYWRKELLNISEKITKKIEVKKNWSDSKRAKFEQEIMVGFYIIRKLMEANKLTNKLCSTSISCKIYISKRAKIKRMDRYAFFDNYELEKPKIVKRDLKFFINQFVHSYLFIPIIDLTDQESILKMDDEKISEEERIEIYENGKKELLGIFVNSDENKDKYLYEIDVKTIIKIFQQVGNCVITKVDMTFNPKKGDFDTIQYDGRNELSEEVKVLIDKKEQQKK</sequence>
<dbReference type="OrthoDB" id="1496033at2"/>